<keyword evidence="2" id="KW-1185">Reference proteome</keyword>
<comment type="caution">
    <text evidence="1">The sequence shown here is derived from an EMBL/GenBank/DDBJ whole genome shotgun (WGS) entry which is preliminary data.</text>
</comment>
<dbReference type="Proteomes" id="UP001596083">
    <property type="component" value="Unassembled WGS sequence"/>
</dbReference>
<evidence type="ECO:0000313" key="1">
    <source>
        <dbReference type="EMBL" id="MFC5722402.1"/>
    </source>
</evidence>
<name>A0ABW0Z2T1_9ACTN</name>
<dbReference type="InterPro" id="IPR019639">
    <property type="entry name" value="DUF2505"/>
</dbReference>
<dbReference type="Pfam" id="PF10698">
    <property type="entry name" value="DUF2505"/>
    <property type="match status" value="1"/>
</dbReference>
<reference evidence="2" key="1">
    <citation type="journal article" date="2019" name="Int. J. Syst. Evol. Microbiol.">
        <title>The Global Catalogue of Microorganisms (GCM) 10K type strain sequencing project: providing services to taxonomists for standard genome sequencing and annotation.</title>
        <authorList>
            <consortium name="The Broad Institute Genomics Platform"/>
            <consortium name="The Broad Institute Genome Sequencing Center for Infectious Disease"/>
            <person name="Wu L."/>
            <person name="Ma J."/>
        </authorList>
    </citation>
    <scope>NUCLEOTIDE SEQUENCE [LARGE SCALE GENOMIC DNA]</scope>
    <source>
        <strain evidence="2">CGMCC 4.7304</strain>
    </source>
</reference>
<sequence length="167" mass="18384">MTEFSVQLNVNGPASAVWALLTDDAFLEDLYRNRLKYAQWTVTGRRESAEGLLIREVSLIPPMNAPAPVLKLLGPGFKETEESRLDPGRLTWAWRRTPSTLAEKIREEGTVRVEEAPEGGSLLVADTLIACKVFGVGGLMESTAVKSSRNDWRKLGEALNERLTAGS</sequence>
<accession>A0ABW0Z2T1</accession>
<gene>
    <name evidence="1" type="ORF">ACFP1Z_19735</name>
</gene>
<dbReference type="EMBL" id="JBHSPB010000011">
    <property type="protein sequence ID" value="MFC5722402.1"/>
    <property type="molecule type" value="Genomic_DNA"/>
</dbReference>
<organism evidence="1 2">
    <name type="scientific">Streptomyces gamaensis</name>
    <dbReference type="NCBI Taxonomy" id="1763542"/>
    <lineage>
        <taxon>Bacteria</taxon>
        <taxon>Bacillati</taxon>
        <taxon>Actinomycetota</taxon>
        <taxon>Actinomycetes</taxon>
        <taxon>Kitasatosporales</taxon>
        <taxon>Streptomycetaceae</taxon>
        <taxon>Streptomyces</taxon>
    </lineage>
</organism>
<dbReference type="RefSeq" id="WP_390317836.1">
    <property type="nucleotide sequence ID" value="NZ_JBHSPB010000011.1"/>
</dbReference>
<proteinExistence type="predicted"/>
<protein>
    <submittedName>
        <fullName evidence="1">DUF2505 family protein</fullName>
    </submittedName>
</protein>
<dbReference type="SUPFAM" id="SSF55961">
    <property type="entry name" value="Bet v1-like"/>
    <property type="match status" value="1"/>
</dbReference>
<evidence type="ECO:0000313" key="2">
    <source>
        <dbReference type="Proteomes" id="UP001596083"/>
    </source>
</evidence>